<feature type="region of interest" description="Disordered" evidence="6">
    <location>
        <begin position="8"/>
        <end position="30"/>
    </location>
</feature>
<dbReference type="Pfam" id="PF08880">
    <property type="entry name" value="QLQ"/>
    <property type="match status" value="1"/>
</dbReference>
<comment type="subcellular location">
    <subcellularLocation>
        <location evidence="1 4 5">Nucleus</location>
    </subcellularLocation>
</comment>
<evidence type="ECO:0000256" key="1">
    <source>
        <dbReference type="ARBA" id="ARBA00004123"/>
    </source>
</evidence>
<sequence>MDFGVVGLDNLSNTSTAPPNNGLDNAAEPNDKQKWYGFGVLKQERAINEDGFRDFKMAKICSGGEQMLKIPSLQRSNQQMLSFSSHNPETVALPYYHHTSSGFGRNTGYGSTGINAANLQQGVLSGIRGPFTPSQWMELEHQALIYKYITANVPIPSYLLNPIRKAFEAAGFSTFSGLRSNPLGWGAFHLGFSSTDPEPGRCRRTDGKKWRCSRDAVADQKYCERHMNRGRHRSRKPVEGQPGHSASGTTTTNGGGGKLAPTAASSTSASVGSAGGGASNGLVLSHHHHQLGNLQNGSNNNHQSGIPNINSRSVLDKENADGASYQQTPLLSITSPKVGLKDNEYSTAKHHNAYGESSRSEFGLVCSDSLLNPLNRSSSLVNSRNYGPSDNLNDHENKSHHPLRQFMDDWPKNQSGIDPDRTQLSISIPMVTSDFLSSTSSPTNEKISASPLRLSRELEMGLGVGPAAIERNPRQTNWVPISWEPSMGGPLGEVLHTTSNTTSECKNTKPLNLIDSWDNSPRLASSPTGVLQRGAFGSLCNSSAGSSPRTEICNGIVGPGLMNPTLPAL</sequence>
<dbReference type="PANTHER" id="PTHR31602">
    <property type="entry name" value="GROWTH-REGULATING FACTOR 5"/>
    <property type="match status" value="1"/>
</dbReference>
<name>A0ABR0U0J8_REHGL</name>
<feature type="compositionally biased region" description="Low complexity" evidence="6">
    <location>
        <begin position="262"/>
        <end position="272"/>
    </location>
</feature>
<keyword evidence="5" id="KW-0805">Transcription regulation</keyword>
<dbReference type="Proteomes" id="UP001318860">
    <property type="component" value="Unassembled WGS sequence"/>
</dbReference>
<evidence type="ECO:0000313" key="9">
    <source>
        <dbReference type="EMBL" id="KAK6116018.1"/>
    </source>
</evidence>
<feature type="short sequence motif" description="Bipartite nuclear localization signal" evidence="4">
    <location>
        <begin position="201"/>
        <end position="211"/>
    </location>
</feature>
<feature type="compositionally biased region" description="Polar residues" evidence="6">
    <location>
        <begin position="412"/>
        <end position="421"/>
    </location>
</feature>
<protein>
    <recommendedName>
        <fullName evidence="5">Growth-regulating factor</fullName>
    </recommendedName>
</protein>
<evidence type="ECO:0000256" key="3">
    <source>
        <dbReference type="ARBA" id="ARBA00023242"/>
    </source>
</evidence>
<comment type="domain">
    <text evidence="5">The QLQ domain and WRC domain may be involved in protein-protein interaction and DNA-binding, respectively.</text>
</comment>
<keyword evidence="5" id="KW-0804">Transcription</keyword>
<accession>A0ABR0U0J8</accession>
<feature type="region of interest" description="Disordered" evidence="6">
    <location>
        <begin position="291"/>
        <end position="310"/>
    </location>
</feature>
<feature type="short sequence motif" description="Bipartite nuclear localization signal" evidence="4">
    <location>
        <begin position="229"/>
        <end position="236"/>
    </location>
</feature>
<feature type="region of interest" description="Disordered" evidence="6">
    <location>
        <begin position="223"/>
        <end position="283"/>
    </location>
</feature>
<keyword evidence="10" id="KW-1185">Reference proteome</keyword>
<feature type="domain" description="QLQ" evidence="7">
    <location>
        <begin position="130"/>
        <end position="165"/>
    </location>
</feature>
<evidence type="ECO:0000259" key="7">
    <source>
        <dbReference type="PROSITE" id="PS51666"/>
    </source>
</evidence>
<evidence type="ECO:0000256" key="2">
    <source>
        <dbReference type="ARBA" id="ARBA00008122"/>
    </source>
</evidence>
<dbReference type="InterPro" id="IPR031137">
    <property type="entry name" value="GRF"/>
</dbReference>
<dbReference type="EMBL" id="JABTTQ020003506">
    <property type="protein sequence ID" value="KAK6116018.1"/>
    <property type="molecule type" value="Genomic_DNA"/>
</dbReference>
<evidence type="ECO:0000259" key="8">
    <source>
        <dbReference type="PROSITE" id="PS51667"/>
    </source>
</evidence>
<dbReference type="SMART" id="SM00951">
    <property type="entry name" value="QLQ"/>
    <property type="match status" value="1"/>
</dbReference>
<feature type="region of interest" description="Disordered" evidence="6">
    <location>
        <begin position="377"/>
        <end position="421"/>
    </location>
</feature>
<evidence type="ECO:0000256" key="6">
    <source>
        <dbReference type="SAM" id="MobiDB-lite"/>
    </source>
</evidence>
<reference evidence="9 10" key="1">
    <citation type="journal article" date="2021" name="Comput. Struct. Biotechnol. J.">
        <title>De novo genome assembly of the potent medicinal plant Rehmannia glutinosa using nanopore technology.</title>
        <authorList>
            <person name="Ma L."/>
            <person name="Dong C."/>
            <person name="Song C."/>
            <person name="Wang X."/>
            <person name="Zheng X."/>
            <person name="Niu Y."/>
            <person name="Chen S."/>
            <person name="Feng W."/>
        </authorList>
    </citation>
    <scope>NUCLEOTIDE SEQUENCE [LARGE SCALE GENOMIC DNA]</scope>
    <source>
        <strain evidence="9">DH-2019</strain>
    </source>
</reference>
<gene>
    <name evidence="9" type="ORF">DH2020_008287</name>
</gene>
<evidence type="ECO:0000256" key="5">
    <source>
        <dbReference type="RuleBase" id="RU367127"/>
    </source>
</evidence>
<keyword evidence="3 4" id="KW-0539">Nucleus</keyword>
<feature type="compositionally biased region" description="Polar residues" evidence="6">
    <location>
        <begin position="10"/>
        <end position="23"/>
    </location>
</feature>
<comment type="similarity">
    <text evidence="2 5">Belongs to the GRF family.</text>
</comment>
<comment type="caution">
    <text evidence="9">The sequence shown here is derived from an EMBL/GenBank/DDBJ whole genome shotgun (WGS) entry which is preliminary data.</text>
</comment>
<dbReference type="Pfam" id="PF08879">
    <property type="entry name" value="WRC"/>
    <property type="match status" value="1"/>
</dbReference>
<feature type="compositionally biased region" description="Low complexity" evidence="6">
    <location>
        <begin position="291"/>
        <end position="305"/>
    </location>
</feature>
<evidence type="ECO:0000313" key="10">
    <source>
        <dbReference type="Proteomes" id="UP001318860"/>
    </source>
</evidence>
<organism evidence="9 10">
    <name type="scientific">Rehmannia glutinosa</name>
    <name type="common">Chinese foxglove</name>
    <dbReference type="NCBI Taxonomy" id="99300"/>
    <lineage>
        <taxon>Eukaryota</taxon>
        <taxon>Viridiplantae</taxon>
        <taxon>Streptophyta</taxon>
        <taxon>Embryophyta</taxon>
        <taxon>Tracheophyta</taxon>
        <taxon>Spermatophyta</taxon>
        <taxon>Magnoliopsida</taxon>
        <taxon>eudicotyledons</taxon>
        <taxon>Gunneridae</taxon>
        <taxon>Pentapetalae</taxon>
        <taxon>asterids</taxon>
        <taxon>lamiids</taxon>
        <taxon>Lamiales</taxon>
        <taxon>Orobanchaceae</taxon>
        <taxon>Rehmannieae</taxon>
        <taxon>Rehmannia</taxon>
    </lineage>
</organism>
<feature type="domain" description="WRC" evidence="8">
    <location>
        <begin position="196"/>
        <end position="240"/>
    </location>
</feature>
<proteinExistence type="inferred from homology"/>
<comment type="function">
    <text evidence="5">Transcription activator.</text>
</comment>
<dbReference type="PANTHER" id="PTHR31602:SF111">
    <property type="entry name" value="GROWTH-REGULATING FACTOR"/>
    <property type="match status" value="1"/>
</dbReference>
<keyword evidence="5" id="KW-0010">Activator</keyword>
<dbReference type="PROSITE" id="PS51667">
    <property type="entry name" value="WRC"/>
    <property type="match status" value="1"/>
</dbReference>
<evidence type="ECO:0000256" key="4">
    <source>
        <dbReference type="PROSITE-ProRule" id="PRU01002"/>
    </source>
</evidence>
<dbReference type="InterPro" id="IPR014978">
    <property type="entry name" value="Gln-Leu-Gln_QLQ"/>
</dbReference>
<dbReference type="InterPro" id="IPR014977">
    <property type="entry name" value="WRC_dom"/>
</dbReference>
<dbReference type="PROSITE" id="PS51666">
    <property type="entry name" value="QLQ"/>
    <property type="match status" value="1"/>
</dbReference>